<comment type="caution">
    <text evidence="1">The sequence shown here is derived from an EMBL/GenBank/DDBJ whole genome shotgun (WGS) entry which is preliminary data.</text>
</comment>
<dbReference type="AlphaFoldDB" id="A0ABD1Y0V6"/>
<protein>
    <submittedName>
        <fullName evidence="1">Uncharacterized protein</fullName>
    </submittedName>
</protein>
<organism evidence="1 2">
    <name type="scientific">Riccia fluitans</name>
    <dbReference type="NCBI Taxonomy" id="41844"/>
    <lineage>
        <taxon>Eukaryota</taxon>
        <taxon>Viridiplantae</taxon>
        <taxon>Streptophyta</taxon>
        <taxon>Embryophyta</taxon>
        <taxon>Marchantiophyta</taxon>
        <taxon>Marchantiopsida</taxon>
        <taxon>Marchantiidae</taxon>
        <taxon>Marchantiales</taxon>
        <taxon>Ricciaceae</taxon>
        <taxon>Riccia</taxon>
    </lineage>
</organism>
<accession>A0ABD1Y0V6</accession>
<sequence>MAHHQVTPFTFADLHPKLKQTKIGMKWFLTLVPRYKALQLWQSRRSEDPSLLGIIVHMVEDRNAIDLMVLLENLTYCHFVVNPKLFKASRSQATIGNSLENVPSEEVTGASMSWVGHLPRLSCKNSIAGVSAVVPLHSCPCIARASPLNVLFFVYEESMHCMGSSSHMSSPSEDSPCNACNKYP</sequence>
<keyword evidence="2" id="KW-1185">Reference proteome</keyword>
<dbReference type="Proteomes" id="UP001605036">
    <property type="component" value="Unassembled WGS sequence"/>
</dbReference>
<name>A0ABD1Y0V6_9MARC</name>
<gene>
    <name evidence="1" type="ORF">R1flu_000583</name>
</gene>
<reference evidence="1 2" key="1">
    <citation type="submission" date="2024-09" db="EMBL/GenBank/DDBJ databases">
        <title>Chromosome-scale assembly of Riccia fluitans.</title>
        <authorList>
            <person name="Paukszto L."/>
            <person name="Sawicki J."/>
            <person name="Karawczyk K."/>
            <person name="Piernik-Szablinska J."/>
            <person name="Szczecinska M."/>
            <person name="Mazdziarz M."/>
        </authorList>
    </citation>
    <scope>NUCLEOTIDE SEQUENCE [LARGE SCALE GENOMIC DNA]</scope>
    <source>
        <strain evidence="1">Rf_01</strain>
        <tissue evidence="1">Aerial parts of the thallus</tissue>
    </source>
</reference>
<proteinExistence type="predicted"/>
<evidence type="ECO:0000313" key="1">
    <source>
        <dbReference type="EMBL" id="KAL2620378.1"/>
    </source>
</evidence>
<dbReference type="EMBL" id="JBHFFA010000006">
    <property type="protein sequence ID" value="KAL2620378.1"/>
    <property type="molecule type" value="Genomic_DNA"/>
</dbReference>
<evidence type="ECO:0000313" key="2">
    <source>
        <dbReference type="Proteomes" id="UP001605036"/>
    </source>
</evidence>